<comment type="caution">
    <text evidence="3">The sequence shown here is derived from an EMBL/GenBank/DDBJ whole genome shotgun (WGS) entry which is preliminary data.</text>
</comment>
<evidence type="ECO:0000313" key="3">
    <source>
        <dbReference type="EMBL" id="MBI2677555.1"/>
    </source>
</evidence>
<dbReference type="Proteomes" id="UP000779809">
    <property type="component" value="Unassembled WGS sequence"/>
</dbReference>
<gene>
    <name evidence="3" type="ORF">HYX28_02095</name>
</gene>
<feature type="region of interest" description="Disordered" evidence="1">
    <location>
        <begin position="56"/>
        <end position="76"/>
    </location>
</feature>
<sequence>MRNKTFSLLFVLALFAPLASAGRKEDLQRQAQQAAQARKLDEAAAAMCELAKLDSSKQPDCEAARQEATAESRRNDDRFNQGVAFFNQGTKDSLDDAEQRFKNIRFGPHYSEAQRYLTQSIPSKRAELNRPPDDTQTFNDGMQAYNRNDFGAAKTVFSQVKGSKAGEAQTYLSRIRQYESAMAEGDRLAANGNHRGAQQSYEEAGRLKGDGPGDPRGKAGREQVAVNLPAGPTPVAIQTAARTASQGETPAGTAPPPLQRQAAIKEPARPKVNIEKLLHEGYHARSEGNAAEAKSKYIAVLAEEPNNATARTALDQIAQEEQAKPQVGAQQAQATPEADIMLARAIGEYYKGNYTEAETHIKDYQNVNGSKKALGYFFSGVSKLTRYYLGGGNDKKLLNDAEAALRIAKGTQGFKAPGEEFVSPKILKIYSGL</sequence>
<evidence type="ECO:0000313" key="4">
    <source>
        <dbReference type="Proteomes" id="UP000779809"/>
    </source>
</evidence>
<feature type="region of interest" description="Disordered" evidence="1">
    <location>
        <begin position="193"/>
        <end position="220"/>
    </location>
</feature>
<reference evidence="3" key="1">
    <citation type="submission" date="2020-07" db="EMBL/GenBank/DDBJ databases">
        <title>Huge and variable diversity of episymbiotic CPR bacteria and DPANN archaea in groundwater ecosystems.</title>
        <authorList>
            <person name="He C.Y."/>
            <person name="Keren R."/>
            <person name="Whittaker M."/>
            <person name="Farag I.F."/>
            <person name="Doudna J."/>
            <person name="Cate J.H.D."/>
            <person name="Banfield J.F."/>
        </authorList>
    </citation>
    <scope>NUCLEOTIDE SEQUENCE</scope>
    <source>
        <strain evidence="3">NC_groundwater_580_Pr5_B-0.1um_64_19</strain>
    </source>
</reference>
<evidence type="ECO:0000256" key="1">
    <source>
        <dbReference type="SAM" id="MobiDB-lite"/>
    </source>
</evidence>
<protein>
    <recommendedName>
        <fullName evidence="5">Tetratricopeptide repeat protein</fullName>
    </recommendedName>
</protein>
<name>A0A932A6F4_9BACT</name>
<keyword evidence="2" id="KW-0732">Signal</keyword>
<dbReference type="EMBL" id="JACPNR010000004">
    <property type="protein sequence ID" value="MBI2677555.1"/>
    <property type="molecule type" value="Genomic_DNA"/>
</dbReference>
<organism evidence="3 4">
    <name type="scientific">Candidatus Korobacter versatilis</name>
    <dbReference type="NCBI Taxonomy" id="658062"/>
    <lineage>
        <taxon>Bacteria</taxon>
        <taxon>Pseudomonadati</taxon>
        <taxon>Acidobacteriota</taxon>
        <taxon>Terriglobia</taxon>
        <taxon>Terriglobales</taxon>
        <taxon>Candidatus Korobacteraceae</taxon>
        <taxon>Candidatus Korobacter</taxon>
    </lineage>
</organism>
<evidence type="ECO:0000256" key="2">
    <source>
        <dbReference type="SAM" id="SignalP"/>
    </source>
</evidence>
<feature type="chain" id="PRO_5037841742" description="Tetratricopeptide repeat protein" evidence="2">
    <location>
        <begin position="22"/>
        <end position="433"/>
    </location>
</feature>
<proteinExistence type="predicted"/>
<accession>A0A932A6F4</accession>
<dbReference type="AlphaFoldDB" id="A0A932A6F4"/>
<evidence type="ECO:0008006" key="5">
    <source>
        <dbReference type="Google" id="ProtNLM"/>
    </source>
</evidence>
<feature type="compositionally biased region" description="Basic and acidic residues" evidence="1">
    <location>
        <begin position="203"/>
        <end position="220"/>
    </location>
</feature>
<feature type="signal peptide" evidence="2">
    <location>
        <begin position="1"/>
        <end position="21"/>
    </location>
</feature>